<accession>A0AAV9RZH4</accession>
<dbReference type="Proteomes" id="UP001311232">
    <property type="component" value="Unassembled WGS sequence"/>
</dbReference>
<evidence type="ECO:0000313" key="2">
    <source>
        <dbReference type="EMBL" id="KAK5614320.1"/>
    </source>
</evidence>
<protein>
    <submittedName>
        <fullName evidence="2">Uncharacterized protein</fullName>
    </submittedName>
</protein>
<feature type="compositionally biased region" description="Basic and acidic residues" evidence="1">
    <location>
        <begin position="159"/>
        <end position="183"/>
    </location>
</feature>
<evidence type="ECO:0000256" key="1">
    <source>
        <dbReference type="SAM" id="MobiDB-lite"/>
    </source>
</evidence>
<name>A0AAV9RZH4_9TELE</name>
<evidence type="ECO:0000313" key="3">
    <source>
        <dbReference type="Proteomes" id="UP001311232"/>
    </source>
</evidence>
<feature type="region of interest" description="Disordered" evidence="1">
    <location>
        <begin position="156"/>
        <end position="183"/>
    </location>
</feature>
<reference evidence="2 3" key="1">
    <citation type="submission" date="2021-06" db="EMBL/GenBank/DDBJ databases">
        <authorList>
            <person name="Palmer J.M."/>
        </authorList>
    </citation>
    <scope>NUCLEOTIDE SEQUENCE [LARGE SCALE GENOMIC DNA]</scope>
    <source>
        <strain evidence="2 3">MEX-2019</strain>
        <tissue evidence="2">Muscle</tissue>
    </source>
</reference>
<sequence length="183" mass="20028">MDQGQRVANDRNCSCYSNSLWEYTFSSTVAAAGLSSDSESEGDKAEDDSNCITLENIPSLQLSSTQDEDDEESFGLAAEELEQYQQTLGLVDSSCKRNLRNIDLVRQCCPEKALRSYDDEGGLEVAGGEGGLEVAGVRYKAKEASDIEQGLKAAGVRYKAKEASDIEQGRRQHRRSGDPRDSK</sequence>
<gene>
    <name evidence="2" type="ORF">CRENBAI_004293</name>
</gene>
<keyword evidence="3" id="KW-1185">Reference proteome</keyword>
<proteinExistence type="predicted"/>
<organism evidence="2 3">
    <name type="scientific">Crenichthys baileyi</name>
    <name type="common">White River springfish</name>
    <dbReference type="NCBI Taxonomy" id="28760"/>
    <lineage>
        <taxon>Eukaryota</taxon>
        <taxon>Metazoa</taxon>
        <taxon>Chordata</taxon>
        <taxon>Craniata</taxon>
        <taxon>Vertebrata</taxon>
        <taxon>Euteleostomi</taxon>
        <taxon>Actinopterygii</taxon>
        <taxon>Neopterygii</taxon>
        <taxon>Teleostei</taxon>
        <taxon>Neoteleostei</taxon>
        <taxon>Acanthomorphata</taxon>
        <taxon>Ovalentaria</taxon>
        <taxon>Atherinomorphae</taxon>
        <taxon>Cyprinodontiformes</taxon>
        <taxon>Goodeidae</taxon>
        <taxon>Crenichthys</taxon>
    </lineage>
</organism>
<dbReference type="EMBL" id="JAHHUM010001166">
    <property type="protein sequence ID" value="KAK5614320.1"/>
    <property type="molecule type" value="Genomic_DNA"/>
</dbReference>
<comment type="caution">
    <text evidence="2">The sequence shown here is derived from an EMBL/GenBank/DDBJ whole genome shotgun (WGS) entry which is preliminary data.</text>
</comment>
<dbReference type="AlphaFoldDB" id="A0AAV9RZH4"/>